<evidence type="ECO:0008006" key="4">
    <source>
        <dbReference type="Google" id="ProtNLM"/>
    </source>
</evidence>
<dbReference type="OrthoDB" id="2245989at2759"/>
<dbReference type="PANTHER" id="PTHR38116:SF1">
    <property type="entry name" value="BZIP DOMAIN-CONTAINING PROTEIN"/>
    <property type="match status" value="1"/>
</dbReference>
<dbReference type="CDD" id="cd14688">
    <property type="entry name" value="bZIP_YAP"/>
    <property type="match status" value="1"/>
</dbReference>
<evidence type="ECO:0000313" key="2">
    <source>
        <dbReference type="EMBL" id="PWY92328.1"/>
    </source>
</evidence>
<dbReference type="STRING" id="1448321.A0A317X5X9"/>
<dbReference type="Proteomes" id="UP000247233">
    <property type="component" value="Unassembled WGS sequence"/>
</dbReference>
<protein>
    <recommendedName>
        <fullName evidence="4">BZIP domain-containing protein</fullName>
    </recommendedName>
</protein>
<keyword evidence="3" id="KW-1185">Reference proteome</keyword>
<feature type="region of interest" description="Disordered" evidence="1">
    <location>
        <begin position="52"/>
        <end position="79"/>
    </location>
</feature>
<dbReference type="GeneID" id="37069254"/>
<gene>
    <name evidence="2" type="ORF">BO70DRAFT_402264</name>
</gene>
<dbReference type="PANTHER" id="PTHR38116">
    <property type="entry name" value="CHROMOSOME 7, WHOLE GENOME SHOTGUN SEQUENCE"/>
    <property type="match status" value="1"/>
</dbReference>
<name>A0A317X5X9_9EURO</name>
<reference evidence="2 3" key="1">
    <citation type="submission" date="2016-12" db="EMBL/GenBank/DDBJ databases">
        <title>The genomes of Aspergillus section Nigri reveals drivers in fungal speciation.</title>
        <authorList>
            <consortium name="DOE Joint Genome Institute"/>
            <person name="Vesth T.C."/>
            <person name="Nybo J."/>
            <person name="Theobald S."/>
            <person name="Brandl J."/>
            <person name="Frisvad J.C."/>
            <person name="Nielsen K.F."/>
            <person name="Lyhne E.K."/>
            <person name="Kogle M.E."/>
            <person name="Kuo A."/>
            <person name="Riley R."/>
            <person name="Clum A."/>
            <person name="Nolan M."/>
            <person name="Lipzen A."/>
            <person name="Salamov A."/>
            <person name="Henrissat B."/>
            <person name="Wiebenga A."/>
            <person name="De Vries R.P."/>
            <person name="Grigoriev I.V."/>
            <person name="Mortensen U.H."/>
            <person name="Andersen M.R."/>
            <person name="Baker S.E."/>
        </authorList>
    </citation>
    <scope>NUCLEOTIDE SEQUENCE [LARGE SCALE GENOMIC DNA]</scope>
    <source>
        <strain evidence="2 3">CBS 117.55</strain>
    </source>
</reference>
<sequence length="325" mass="36721">MQDPHRQSNAGNASGHCPSSSSSSPRIQVQLEDVWFGVTDPKERRRLQNRLNQRARRQRQHASQAQPATSEPQPSLPLPLPLALHLQHLDNLHILGPKAANSRLTIQHLESLIHTEFATGSPRTDLLLGITRLNFLRALNTNIDVLGYQPSAMAPDDAKSMFSMIGPRCPRTHDRESVLPPALQPTLVQRTVPHHPWLDLIPVPQMRDNLILVEDLVDDAQLCRDMCGNGTRARGVGIGETGVIVWKDPWDPEGWEVTETFVRLWGWVVRDCWELFASTDAWRARRGERSLFRGYSAEYYCLEMIGMRREVKTTHPLGQKDAVPA</sequence>
<dbReference type="RefSeq" id="XP_025404067.1">
    <property type="nucleotide sequence ID" value="XM_025547017.1"/>
</dbReference>
<dbReference type="VEuPathDB" id="FungiDB:BO70DRAFT_402264"/>
<organism evidence="2 3">
    <name type="scientific">Aspergillus heteromorphus CBS 117.55</name>
    <dbReference type="NCBI Taxonomy" id="1448321"/>
    <lineage>
        <taxon>Eukaryota</taxon>
        <taxon>Fungi</taxon>
        <taxon>Dikarya</taxon>
        <taxon>Ascomycota</taxon>
        <taxon>Pezizomycotina</taxon>
        <taxon>Eurotiomycetes</taxon>
        <taxon>Eurotiomycetidae</taxon>
        <taxon>Eurotiales</taxon>
        <taxon>Aspergillaceae</taxon>
        <taxon>Aspergillus</taxon>
        <taxon>Aspergillus subgen. Circumdati</taxon>
    </lineage>
</organism>
<evidence type="ECO:0000313" key="3">
    <source>
        <dbReference type="Proteomes" id="UP000247233"/>
    </source>
</evidence>
<evidence type="ECO:0000256" key="1">
    <source>
        <dbReference type="SAM" id="MobiDB-lite"/>
    </source>
</evidence>
<dbReference type="Pfam" id="PF11905">
    <property type="entry name" value="DUF3425"/>
    <property type="match status" value="1"/>
</dbReference>
<dbReference type="EMBL" id="MSFL01000001">
    <property type="protein sequence ID" value="PWY92328.1"/>
    <property type="molecule type" value="Genomic_DNA"/>
</dbReference>
<dbReference type="AlphaFoldDB" id="A0A317X5X9"/>
<proteinExistence type="predicted"/>
<accession>A0A317X5X9</accession>
<feature type="region of interest" description="Disordered" evidence="1">
    <location>
        <begin position="1"/>
        <end position="26"/>
    </location>
</feature>
<comment type="caution">
    <text evidence="2">The sequence shown here is derived from an EMBL/GenBank/DDBJ whole genome shotgun (WGS) entry which is preliminary data.</text>
</comment>
<dbReference type="InterPro" id="IPR021833">
    <property type="entry name" value="DUF3425"/>
</dbReference>